<proteinExistence type="predicted"/>
<keyword evidence="5" id="KW-1185">Reference proteome</keyword>
<evidence type="ECO:0000313" key="5">
    <source>
        <dbReference type="Proteomes" id="UP001224392"/>
    </source>
</evidence>
<evidence type="ECO:0000256" key="2">
    <source>
        <dbReference type="ARBA" id="ARBA00022679"/>
    </source>
</evidence>
<evidence type="ECO:0000313" key="4">
    <source>
        <dbReference type="EMBL" id="GMG88746.1"/>
    </source>
</evidence>
<dbReference type="Proteomes" id="UP001224392">
    <property type="component" value="Unassembled WGS sequence"/>
</dbReference>
<evidence type="ECO:0000256" key="1">
    <source>
        <dbReference type="ARBA" id="ARBA00022603"/>
    </source>
</evidence>
<dbReference type="EMBL" id="BSYJ01000009">
    <property type="protein sequence ID" value="GMG88746.1"/>
    <property type="molecule type" value="Genomic_DNA"/>
</dbReference>
<dbReference type="PANTHER" id="PTHR43861">
    <property type="entry name" value="TRANS-ACONITATE 2-METHYLTRANSFERASE-RELATED"/>
    <property type="match status" value="1"/>
</dbReference>
<dbReference type="GO" id="GO:0008168">
    <property type="term" value="F:methyltransferase activity"/>
    <property type="evidence" value="ECO:0007669"/>
    <property type="project" value="UniProtKB-KW"/>
</dbReference>
<dbReference type="InterPro" id="IPR041698">
    <property type="entry name" value="Methyltransf_25"/>
</dbReference>
<dbReference type="CDD" id="cd02440">
    <property type="entry name" value="AdoMet_MTases"/>
    <property type="match status" value="1"/>
</dbReference>
<comment type="caution">
    <text evidence="4">The sequence shown here is derived from an EMBL/GenBank/DDBJ whole genome shotgun (WGS) entry which is preliminary data.</text>
</comment>
<reference evidence="4 5" key="1">
    <citation type="submission" date="2023-04" db="EMBL/GenBank/DDBJ databases">
        <title>Marinobulbifer ophiurae gen. nov., sp. Nov., isolate from tissue of brittle star Ophioplocus japonicus.</title>
        <authorList>
            <person name="Kawano K."/>
            <person name="Sawayama S."/>
            <person name="Nakagawa S."/>
        </authorList>
    </citation>
    <scope>NUCLEOTIDE SEQUENCE [LARGE SCALE GENOMIC DNA]</scope>
    <source>
        <strain evidence="4 5">NKW57</strain>
    </source>
</reference>
<dbReference type="SUPFAM" id="SSF53335">
    <property type="entry name" value="S-adenosyl-L-methionine-dependent methyltransferases"/>
    <property type="match status" value="1"/>
</dbReference>
<accession>A0ABQ6M311</accession>
<name>A0ABQ6M311_9GAMM</name>
<feature type="domain" description="Methyltransferase" evidence="3">
    <location>
        <begin position="53"/>
        <end position="146"/>
    </location>
</feature>
<dbReference type="Pfam" id="PF13649">
    <property type="entry name" value="Methyltransf_25"/>
    <property type="match status" value="1"/>
</dbReference>
<sequence>MDYLKINRDSWDKRTAVHVDSRFYDVEGFLRGKLSLTDIELKELGGVSGKSLLHLQCHFGLDTLSWARLGADVTGVDLSPAAIDQAKALADQAGLKAHFICSDLYGFGESLQAQFDVVFTSYGALCWLPDIQRWADIVAGSLKEGGTFYIAEFHPFYDVLSGYSYFHRDEPDIEEESTYTENDTGDTSPLVTWAHPLSDVVNALIRAGIRIEQLNEYPYSPYNCFDGLEERQEGRFYLSHNGQDVPLVYTIKGIKGA</sequence>
<protein>
    <submittedName>
        <fullName evidence="4">Class I SAM-dependent methyltransferase</fullName>
    </submittedName>
</protein>
<dbReference type="InterPro" id="IPR029063">
    <property type="entry name" value="SAM-dependent_MTases_sf"/>
</dbReference>
<keyword evidence="1 4" id="KW-0489">Methyltransferase</keyword>
<evidence type="ECO:0000259" key="3">
    <source>
        <dbReference type="Pfam" id="PF13649"/>
    </source>
</evidence>
<dbReference type="PANTHER" id="PTHR43861:SF1">
    <property type="entry name" value="TRANS-ACONITATE 2-METHYLTRANSFERASE"/>
    <property type="match status" value="1"/>
</dbReference>
<gene>
    <name evidence="4" type="ORF">MNKW57_30670</name>
</gene>
<dbReference type="GO" id="GO:0032259">
    <property type="term" value="P:methylation"/>
    <property type="evidence" value="ECO:0007669"/>
    <property type="project" value="UniProtKB-KW"/>
</dbReference>
<dbReference type="Gene3D" id="3.40.50.150">
    <property type="entry name" value="Vaccinia Virus protein VP39"/>
    <property type="match status" value="1"/>
</dbReference>
<dbReference type="RefSeq" id="WP_285765355.1">
    <property type="nucleotide sequence ID" value="NZ_BSYJ01000009.1"/>
</dbReference>
<keyword evidence="2" id="KW-0808">Transferase</keyword>
<organism evidence="4 5">
    <name type="scientific">Biformimicrobium ophioploci</name>
    <dbReference type="NCBI Taxonomy" id="3036711"/>
    <lineage>
        <taxon>Bacteria</taxon>
        <taxon>Pseudomonadati</taxon>
        <taxon>Pseudomonadota</taxon>
        <taxon>Gammaproteobacteria</taxon>
        <taxon>Cellvibrionales</taxon>
        <taxon>Microbulbiferaceae</taxon>
        <taxon>Biformimicrobium</taxon>
    </lineage>
</organism>